<evidence type="ECO:0000256" key="2">
    <source>
        <dbReference type="ARBA" id="ARBA00011245"/>
    </source>
</evidence>
<dbReference type="PANTHER" id="PTHR45348">
    <property type="entry name" value="HYPOTHETICAL OXIDOREDUCTASE (EUROFUNG)"/>
    <property type="match status" value="1"/>
</dbReference>
<dbReference type="InterPro" id="IPR011032">
    <property type="entry name" value="GroES-like_sf"/>
</dbReference>
<dbReference type="AlphaFoldDB" id="A0A6A6CZM4"/>
<dbReference type="Pfam" id="PF08240">
    <property type="entry name" value="ADH_N"/>
    <property type="match status" value="1"/>
</dbReference>
<dbReference type="EMBL" id="ML993580">
    <property type="protein sequence ID" value="KAF2172594.1"/>
    <property type="molecule type" value="Genomic_DNA"/>
</dbReference>
<dbReference type="Gene3D" id="3.40.50.720">
    <property type="entry name" value="NAD(P)-binding Rossmann-like Domain"/>
    <property type="match status" value="1"/>
</dbReference>
<dbReference type="Pfam" id="PF00107">
    <property type="entry name" value="ADH_zinc_N"/>
    <property type="match status" value="1"/>
</dbReference>
<dbReference type="OrthoDB" id="10257049at2759"/>
<organism evidence="5 6">
    <name type="scientific">Zasmidium cellare ATCC 36951</name>
    <dbReference type="NCBI Taxonomy" id="1080233"/>
    <lineage>
        <taxon>Eukaryota</taxon>
        <taxon>Fungi</taxon>
        <taxon>Dikarya</taxon>
        <taxon>Ascomycota</taxon>
        <taxon>Pezizomycotina</taxon>
        <taxon>Dothideomycetes</taxon>
        <taxon>Dothideomycetidae</taxon>
        <taxon>Mycosphaerellales</taxon>
        <taxon>Mycosphaerellaceae</taxon>
        <taxon>Zasmidium</taxon>
    </lineage>
</organism>
<keyword evidence="6" id="KW-1185">Reference proteome</keyword>
<accession>A0A6A6CZM4</accession>
<dbReference type="GO" id="GO:0016651">
    <property type="term" value="F:oxidoreductase activity, acting on NAD(P)H"/>
    <property type="evidence" value="ECO:0007669"/>
    <property type="project" value="InterPro"/>
</dbReference>
<dbReference type="Proteomes" id="UP000799537">
    <property type="component" value="Unassembled WGS sequence"/>
</dbReference>
<dbReference type="Gene3D" id="3.90.180.10">
    <property type="entry name" value="Medium-chain alcohol dehydrogenases, catalytic domain"/>
    <property type="match status" value="1"/>
</dbReference>
<dbReference type="InterPro" id="IPR013149">
    <property type="entry name" value="ADH-like_C"/>
</dbReference>
<name>A0A6A6CZM4_ZASCE</name>
<dbReference type="PANTHER" id="PTHR45348:SF2">
    <property type="entry name" value="ZINC-TYPE ALCOHOL DEHYDROGENASE-LIKE PROTEIN C2E1P3.01"/>
    <property type="match status" value="1"/>
</dbReference>
<dbReference type="SUPFAM" id="SSF50129">
    <property type="entry name" value="GroES-like"/>
    <property type="match status" value="1"/>
</dbReference>
<dbReference type="InterPro" id="IPR013154">
    <property type="entry name" value="ADH-like_N"/>
</dbReference>
<dbReference type="CDD" id="cd08249">
    <property type="entry name" value="enoyl_reductase_like"/>
    <property type="match status" value="1"/>
</dbReference>
<evidence type="ECO:0000259" key="4">
    <source>
        <dbReference type="SMART" id="SM00829"/>
    </source>
</evidence>
<comment type="similarity">
    <text evidence="1">Belongs to the zinc-containing alcohol dehydrogenase family.</text>
</comment>
<keyword evidence="3" id="KW-0560">Oxidoreductase</keyword>
<dbReference type="SMART" id="SM00829">
    <property type="entry name" value="PKS_ER"/>
    <property type="match status" value="1"/>
</dbReference>
<evidence type="ECO:0000313" key="5">
    <source>
        <dbReference type="EMBL" id="KAF2172594.1"/>
    </source>
</evidence>
<proteinExistence type="inferred from homology"/>
<feature type="domain" description="Enoyl reductase (ER)" evidence="4">
    <location>
        <begin position="12"/>
        <end position="344"/>
    </location>
</feature>
<dbReference type="InterPro" id="IPR036291">
    <property type="entry name" value="NAD(P)-bd_dom_sf"/>
</dbReference>
<comment type="subunit">
    <text evidence="2">Monomer.</text>
</comment>
<dbReference type="GeneID" id="54556939"/>
<dbReference type="RefSeq" id="XP_033673483.1">
    <property type="nucleotide sequence ID" value="XM_033803667.1"/>
</dbReference>
<reference evidence="5" key="1">
    <citation type="journal article" date="2020" name="Stud. Mycol.">
        <title>101 Dothideomycetes genomes: a test case for predicting lifestyles and emergence of pathogens.</title>
        <authorList>
            <person name="Haridas S."/>
            <person name="Albert R."/>
            <person name="Binder M."/>
            <person name="Bloem J."/>
            <person name="Labutti K."/>
            <person name="Salamov A."/>
            <person name="Andreopoulos B."/>
            <person name="Baker S."/>
            <person name="Barry K."/>
            <person name="Bills G."/>
            <person name="Bluhm B."/>
            <person name="Cannon C."/>
            <person name="Castanera R."/>
            <person name="Culley D."/>
            <person name="Daum C."/>
            <person name="Ezra D."/>
            <person name="Gonzalez J."/>
            <person name="Henrissat B."/>
            <person name="Kuo A."/>
            <person name="Liang C."/>
            <person name="Lipzen A."/>
            <person name="Lutzoni F."/>
            <person name="Magnuson J."/>
            <person name="Mondo S."/>
            <person name="Nolan M."/>
            <person name="Ohm R."/>
            <person name="Pangilinan J."/>
            <person name="Park H.-J."/>
            <person name="Ramirez L."/>
            <person name="Alfaro M."/>
            <person name="Sun H."/>
            <person name="Tritt A."/>
            <person name="Yoshinaga Y."/>
            <person name="Zwiers L.-H."/>
            <person name="Turgeon B."/>
            <person name="Goodwin S."/>
            <person name="Spatafora J."/>
            <person name="Crous P."/>
            <person name="Grigoriev I."/>
        </authorList>
    </citation>
    <scope>NUCLEOTIDE SEQUENCE</scope>
    <source>
        <strain evidence="5">ATCC 36951</strain>
    </source>
</reference>
<dbReference type="InterPro" id="IPR020843">
    <property type="entry name" value="ER"/>
</dbReference>
<protein>
    <recommendedName>
        <fullName evidence="4">Enoyl reductase (ER) domain-containing protein</fullName>
    </recommendedName>
</protein>
<evidence type="ECO:0000256" key="1">
    <source>
        <dbReference type="ARBA" id="ARBA00008072"/>
    </source>
</evidence>
<gene>
    <name evidence="5" type="ORF">M409DRAFT_16558</name>
</gene>
<dbReference type="SUPFAM" id="SSF51735">
    <property type="entry name" value="NAD(P)-binding Rossmann-fold domains"/>
    <property type="match status" value="1"/>
</dbReference>
<sequence>MGKHIAALAPEKQQTLALQERDTPEPGPNEILVEVKALAFNPVDFYQRDFGFPPVPAYPAVFGSDVAGIVTKRGSNVNGGSPPPGSRVVAFASSFYQNGNPNYGAFQRYVLAQAEGVTALPENISFEQGASLPLAVLTALTAYTTVGIPLSTRHTPEDKQAIIIWGAASSVGTLAVQSAKSLGFTVYATASAKNHSYIKELGADHVFDYSDSNVAASMIEQIKKDGVKMQTAHVVCTGGLEPTLEILKATKDSSVPAKVSHSPLLPEDHPTLDNTEIKFNFPSMDKEVRDAHIADSFQGWLADGLKAGTVVPSPPVEVVGQGFESVNKALDAVKAGVSCKKIAISI</sequence>
<evidence type="ECO:0000313" key="6">
    <source>
        <dbReference type="Proteomes" id="UP000799537"/>
    </source>
</evidence>
<evidence type="ECO:0000256" key="3">
    <source>
        <dbReference type="ARBA" id="ARBA00023002"/>
    </source>
</evidence>
<dbReference type="InterPro" id="IPR047122">
    <property type="entry name" value="Trans-enoyl_RdTase-like"/>
</dbReference>